<accession>A0A1J1HFC2</accession>
<evidence type="ECO:0000313" key="3">
    <source>
        <dbReference type="Proteomes" id="UP000183832"/>
    </source>
</evidence>
<evidence type="ECO:0000313" key="2">
    <source>
        <dbReference type="EMBL" id="CRK86266.1"/>
    </source>
</evidence>
<keyword evidence="3" id="KW-1185">Reference proteome</keyword>
<proteinExistence type="predicted"/>
<organism evidence="2 3">
    <name type="scientific">Clunio marinus</name>
    <dbReference type="NCBI Taxonomy" id="568069"/>
    <lineage>
        <taxon>Eukaryota</taxon>
        <taxon>Metazoa</taxon>
        <taxon>Ecdysozoa</taxon>
        <taxon>Arthropoda</taxon>
        <taxon>Hexapoda</taxon>
        <taxon>Insecta</taxon>
        <taxon>Pterygota</taxon>
        <taxon>Neoptera</taxon>
        <taxon>Endopterygota</taxon>
        <taxon>Diptera</taxon>
        <taxon>Nematocera</taxon>
        <taxon>Chironomoidea</taxon>
        <taxon>Chironomidae</taxon>
        <taxon>Clunio</taxon>
    </lineage>
</organism>
<protein>
    <submittedName>
        <fullName evidence="2">CLUMA_CG000294, isoform A</fullName>
    </submittedName>
</protein>
<dbReference type="EMBL" id="CVRI01000001">
    <property type="protein sequence ID" value="CRK86266.1"/>
    <property type="molecule type" value="Genomic_DNA"/>
</dbReference>
<sequence length="80" mass="9057">MPLYSHSLRNETHKQSTTKHKKLSEVSSSDQMTHRLRFVASKCLLVNSAKNSNHMTKYDSIVSNVNLPKTTVIQPTNGEM</sequence>
<feature type="region of interest" description="Disordered" evidence="1">
    <location>
        <begin position="1"/>
        <end position="31"/>
    </location>
</feature>
<gene>
    <name evidence="2" type="ORF">CLUMA_CG000294</name>
</gene>
<reference evidence="2 3" key="1">
    <citation type="submission" date="2015-04" db="EMBL/GenBank/DDBJ databases">
        <authorList>
            <person name="Syromyatnikov M.Y."/>
            <person name="Popov V.N."/>
        </authorList>
    </citation>
    <scope>NUCLEOTIDE SEQUENCE [LARGE SCALE GENOMIC DNA]</scope>
</reference>
<dbReference type="AlphaFoldDB" id="A0A1J1HFC2"/>
<evidence type="ECO:0000256" key="1">
    <source>
        <dbReference type="SAM" id="MobiDB-lite"/>
    </source>
</evidence>
<dbReference type="Proteomes" id="UP000183832">
    <property type="component" value="Unassembled WGS sequence"/>
</dbReference>
<name>A0A1J1HFC2_9DIPT</name>